<dbReference type="OrthoDB" id="5415111at2"/>
<evidence type="ECO:0000259" key="1">
    <source>
        <dbReference type="Pfam" id="PF13452"/>
    </source>
</evidence>
<dbReference type="STRING" id="64702.SAMN05443377_12042"/>
<name>A0A1H9TB37_9ACTN</name>
<dbReference type="InterPro" id="IPR039569">
    <property type="entry name" value="FAS1-like_DH_region"/>
</dbReference>
<dbReference type="EMBL" id="FOGZ01000020">
    <property type="protein sequence ID" value="SER94257.1"/>
    <property type="molecule type" value="Genomic_DNA"/>
</dbReference>
<dbReference type="PIRSF" id="PIRSF018072">
    <property type="entry name" value="UCP018072"/>
    <property type="match status" value="1"/>
</dbReference>
<dbReference type="CDD" id="cd03441">
    <property type="entry name" value="R_hydratase_like"/>
    <property type="match status" value="1"/>
</dbReference>
<proteinExistence type="predicted"/>
<evidence type="ECO:0000313" key="3">
    <source>
        <dbReference type="Proteomes" id="UP000198815"/>
    </source>
</evidence>
<dbReference type="RefSeq" id="WP_091970487.1">
    <property type="nucleotide sequence ID" value="NZ_FOGZ01000020.1"/>
</dbReference>
<gene>
    <name evidence="2" type="ORF">SAMN05443377_12042</name>
</gene>
<dbReference type="SUPFAM" id="SSF54637">
    <property type="entry name" value="Thioesterase/thiol ester dehydrase-isomerase"/>
    <property type="match status" value="1"/>
</dbReference>
<dbReference type="Gene3D" id="3.10.129.10">
    <property type="entry name" value="Hotdog Thioesterase"/>
    <property type="match status" value="1"/>
</dbReference>
<protein>
    <submittedName>
        <fullName evidence="2">Acyl dehydratase</fullName>
    </submittedName>
</protein>
<reference evidence="3" key="1">
    <citation type="submission" date="2016-10" db="EMBL/GenBank/DDBJ databases">
        <authorList>
            <person name="Varghese N."/>
            <person name="Submissions S."/>
        </authorList>
    </citation>
    <scope>NUCLEOTIDE SEQUENCE [LARGE SCALE GENOMIC DNA]</scope>
    <source>
        <strain evidence="3">DSM 16859</strain>
    </source>
</reference>
<dbReference type="AlphaFoldDB" id="A0A1H9TB37"/>
<feature type="domain" description="FAS1-like dehydratase" evidence="1">
    <location>
        <begin position="9"/>
        <end position="119"/>
    </location>
</feature>
<sequence length="144" mass="15660">MPIGPEHEGRVYPPTRPYRVSRAKIAEFAAALGDTNPRYCEDAEPVVAPPTFAAVIAARAWQALFDDPELGLELQRIVHAEQRLDIVRPLREGDDVLATLTISKVRSRSTTDMVTIAVRLDAVAGDVLGTATSLLIHTHPEALA</sequence>
<accession>A0A1H9TB37</accession>
<dbReference type="InterPro" id="IPR029069">
    <property type="entry name" value="HotDog_dom_sf"/>
</dbReference>
<evidence type="ECO:0000313" key="2">
    <source>
        <dbReference type="EMBL" id="SER94257.1"/>
    </source>
</evidence>
<organism evidence="2 3">
    <name type="scientific">Propionibacterium cyclohexanicum</name>
    <dbReference type="NCBI Taxonomy" id="64702"/>
    <lineage>
        <taxon>Bacteria</taxon>
        <taxon>Bacillati</taxon>
        <taxon>Actinomycetota</taxon>
        <taxon>Actinomycetes</taxon>
        <taxon>Propionibacteriales</taxon>
        <taxon>Propionibacteriaceae</taxon>
        <taxon>Propionibacterium</taxon>
    </lineage>
</organism>
<dbReference type="Pfam" id="PF13452">
    <property type="entry name" value="FAS1_DH_region"/>
    <property type="match status" value="1"/>
</dbReference>
<dbReference type="Proteomes" id="UP000198815">
    <property type="component" value="Unassembled WGS sequence"/>
</dbReference>
<dbReference type="InterPro" id="IPR016709">
    <property type="entry name" value="HadA-like"/>
</dbReference>
<keyword evidence="3" id="KW-1185">Reference proteome</keyword>